<dbReference type="OrthoDB" id="10256463at2759"/>
<dbReference type="GO" id="GO:0031267">
    <property type="term" value="F:small GTPase binding"/>
    <property type="evidence" value="ECO:0007669"/>
    <property type="project" value="InterPro"/>
</dbReference>
<evidence type="ECO:0000313" key="8">
    <source>
        <dbReference type="EMBL" id="CCG81500.1"/>
    </source>
</evidence>
<dbReference type="PANTHER" id="PTHR12822:SF2">
    <property type="entry name" value="PROTEIN YIPF"/>
    <property type="match status" value="1"/>
</dbReference>
<dbReference type="STRING" id="1097556.R4X7U2"/>
<keyword evidence="9" id="KW-1185">Reference proteome</keyword>
<feature type="domain" description="Yip1" evidence="7">
    <location>
        <begin position="96"/>
        <end position="267"/>
    </location>
</feature>
<feature type="transmembrane region" description="Helical" evidence="6">
    <location>
        <begin position="156"/>
        <end position="176"/>
    </location>
</feature>
<evidence type="ECO:0000256" key="3">
    <source>
        <dbReference type="ARBA" id="ARBA00022692"/>
    </source>
</evidence>
<dbReference type="Pfam" id="PF04893">
    <property type="entry name" value="Yip1"/>
    <property type="match status" value="1"/>
</dbReference>
<keyword evidence="4 6" id="KW-1133">Transmembrane helix</keyword>
<dbReference type="PANTHER" id="PTHR12822">
    <property type="entry name" value="PROTEIN YIPF"/>
    <property type="match status" value="1"/>
</dbReference>
<feature type="transmembrane region" description="Helical" evidence="6">
    <location>
        <begin position="188"/>
        <end position="212"/>
    </location>
</feature>
<dbReference type="eggNOG" id="KOG3114">
    <property type="taxonomic scope" value="Eukaryota"/>
</dbReference>
<protein>
    <recommendedName>
        <fullName evidence="6">Protein YIP</fullName>
    </recommendedName>
</protein>
<evidence type="ECO:0000259" key="7">
    <source>
        <dbReference type="Pfam" id="PF04893"/>
    </source>
</evidence>
<dbReference type="GO" id="GO:0016192">
    <property type="term" value="P:vesicle-mediated transport"/>
    <property type="evidence" value="ECO:0007669"/>
    <property type="project" value="InterPro"/>
</dbReference>
<evidence type="ECO:0000256" key="6">
    <source>
        <dbReference type="RuleBase" id="RU361264"/>
    </source>
</evidence>
<keyword evidence="5 6" id="KW-0472">Membrane</keyword>
<feature type="transmembrane region" description="Helical" evidence="6">
    <location>
        <begin position="115"/>
        <end position="136"/>
    </location>
</feature>
<feature type="transmembrane region" description="Helical" evidence="6">
    <location>
        <begin position="252"/>
        <end position="277"/>
    </location>
</feature>
<organism evidence="8 9">
    <name type="scientific">Taphrina deformans (strain PYCC 5710 / ATCC 11124 / CBS 356.35 / IMI 108563 / JCM 9778 / NBRC 8474)</name>
    <name type="common">Peach leaf curl fungus</name>
    <name type="synonym">Lalaria deformans</name>
    <dbReference type="NCBI Taxonomy" id="1097556"/>
    <lineage>
        <taxon>Eukaryota</taxon>
        <taxon>Fungi</taxon>
        <taxon>Dikarya</taxon>
        <taxon>Ascomycota</taxon>
        <taxon>Taphrinomycotina</taxon>
        <taxon>Taphrinomycetes</taxon>
        <taxon>Taphrinales</taxon>
        <taxon>Taphrinaceae</taxon>
        <taxon>Taphrina</taxon>
    </lineage>
</organism>
<dbReference type="EMBL" id="CAHR02000042">
    <property type="protein sequence ID" value="CCG81500.1"/>
    <property type="molecule type" value="Genomic_DNA"/>
</dbReference>
<dbReference type="AlphaFoldDB" id="R4X7U2"/>
<name>R4X7U2_TAPDE</name>
<comment type="subcellular location">
    <subcellularLocation>
        <location evidence="6">Golgi apparatus membrane</location>
        <topology evidence="6">Multi-pass membrane protein</topology>
    </subcellularLocation>
    <subcellularLocation>
        <location evidence="1">Membrane</location>
        <topology evidence="1">Multi-pass membrane protein</topology>
    </subcellularLocation>
</comment>
<proteinExistence type="inferred from homology"/>
<feature type="transmembrane region" description="Helical" evidence="6">
    <location>
        <begin position="218"/>
        <end position="240"/>
    </location>
</feature>
<dbReference type="GO" id="GO:0000139">
    <property type="term" value="C:Golgi membrane"/>
    <property type="evidence" value="ECO:0007669"/>
    <property type="project" value="UniProtKB-SubCell"/>
</dbReference>
<reference evidence="8 9" key="1">
    <citation type="journal article" date="2013" name="MBio">
        <title>Genome sequencing of the plant pathogen Taphrina deformans, the causal agent of peach leaf curl.</title>
        <authorList>
            <person name="Cisse O.H."/>
            <person name="Almeida J.M.G.C.F."/>
            <person name="Fonseca A."/>
            <person name="Kumar A.A."/>
            <person name="Salojaervi J."/>
            <person name="Overmyer K."/>
            <person name="Hauser P.M."/>
            <person name="Pagni M."/>
        </authorList>
    </citation>
    <scope>NUCLEOTIDE SEQUENCE [LARGE SCALE GENOMIC DNA]</scope>
    <source>
        <strain evidence="9">PYCC 5710 / ATCC 11124 / CBS 356.35 / IMI 108563 / JCM 9778 / NBRC 8474</strain>
    </source>
</reference>
<evidence type="ECO:0000256" key="4">
    <source>
        <dbReference type="ARBA" id="ARBA00022989"/>
    </source>
</evidence>
<comment type="similarity">
    <text evidence="2 6">Belongs to the YIP1 family.</text>
</comment>
<accession>R4X7U2</accession>
<dbReference type="InterPro" id="IPR039765">
    <property type="entry name" value="Yip5/YIPF1/YIPF2"/>
</dbReference>
<comment type="caution">
    <text evidence="8">The sequence shown here is derived from an EMBL/GenBank/DDBJ whole genome shotgun (WGS) entry which is preliminary data.</text>
</comment>
<evidence type="ECO:0000313" key="9">
    <source>
        <dbReference type="Proteomes" id="UP000013776"/>
    </source>
</evidence>
<keyword evidence="3 6" id="KW-0812">Transmembrane</keyword>
<evidence type="ECO:0000256" key="2">
    <source>
        <dbReference type="ARBA" id="ARBA00010596"/>
    </source>
</evidence>
<dbReference type="InterPro" id="IPR006977">
    <property type="entry name" value="Yip1_dom"/>
</dbReference>
<sequence>MSRGYDRVIDSDVAVDSDATGPRDSSRNSLQFQNFHANETLETGQQDNSSGGFFTSGSSTQNVLASKKYLWSIDYYSQFFNVSSDSVLDRLLNALFPMKNFFEIVNGQPDLYAPIWLATTVITVLYFASTVAGYLASHISHQPYAYQFSTLTSAATLIYGYTFITPVLAWGVLRWYQCEPSLLETVSLYGYSNAAWVPVSFISISPLEFFHYATLSNWIRWIAVAVGFSISVAFLIRNLLPVVNRADAKTSQLMVVGVVLLHIAFSLAIKFLFFSYVHAMD</sequence>
<dbReference type="VEuPathDB" id="FungiDB:TAPDE_001335"/>
<evidence type="ECO:0000256" key="1">
    <source>
        <dbReference type="ARBA" id="ARBA00004141"/>
    </source>
</evidence>
<gene>
    <name evidence="8" type="ORF">TAPDE_001335</name>
</gene>
<evidence type="ECO:0000256" key="5">
    <source>
        <dbReference type="ARBA" id="ARBA00023136"/>
    </source>
</evidence>
<dbReference type="Proteomes" id="UP000013776">
    <property type="component" value="Unassembled WGS sequence"/>
</dbReference>